<organism evidence="1 2">
    <name type="scientific">Anaerotignum faecicola</name>
    <dbReference type="NCBI Taxonomy" id="2358141"/>
    <lineage>
        <taxon>Bacteria</taxon>
        <taxon>Bacillati</taxon>
        <taxon>Bacillota</taxon>
        <taxon>Clostridia</taxon>
        <taxon>Lachnospirales</taxon>
        <taxon>Anaerotignaceae</taxon>
        <taxon>Anaerotignum</taxon>
    </lineage>
</organism>
<name>A0A401LGK3_9FIRM</name>
<dbReference type="OrthoDB" id="1807498at2"/>
<accession>A0A401LGK3</accession>
<dbReference type="EMBL" id="BHVZ01000014">
    <property type="protein sequence ID" value="GCB30634.1"/>
    <property type="molecule type" value="Genomic_DNA"/>
</dbReference>
<evidence type="ECO:0000313" key="1">
    <source>
        <dbReference type="EMBL" id="GCB30634.1"/>
    </source>
</evidence>
<comment type="caution">
    <text evidence="1">The sequence shown here is derived from an EMBL/GenBank/DDBJ whole genome shotgun (WGS) entry which is preliminary data.</text>
</comment>
<dbReference type="AlphaFoldDB" id="A0A401LGK3"/>
<sequence>MDLKGFLKENNGFPENRRVHISPCFRENGEEVLWELRAVSEEEYRRAAEGKRDKWAVLCMLSVVVPDLTDRALRESYGADSGEAALQEMLYPGEYMRLLEAVKDINGFQSRRRVWKEQAKK</sequence>
<dbReference type="Proteomes" id="UP000287361">
    <property type="component" value="Unassembled WGS sequence"/>
</dbReference>
<dbReference type="InterPro" id="IPR038559">
    <property type="entry name" value="XkdN-like_sf"/>
</dbReference>
<keyword evidence="2" id="KW-1185">Reference proteome</keyword>
<protein>
    <recommendedName>
        <fullName evidence="3">Phage XkdN-like protein</fullName>
    </recommendedName>
</protein>
<evidence type="ECO:0008006" key="3">
    <source>
        <dbReference type="Google" id="ProtNLM"/>
    </source>
</evidence>
<dbReference type="Gene3D" id="3.30.2220.30">
    <property type="match status" value="1"/>
</dbReference>
<proteinExistence type="predicted"/>
<gene>
    <name evidence="1" type="ORF">KGMB03357_22950</name>
</gene>
<dbReference type="Pfam" id="PF08890">
    <property type="entry name" value="Phage_TAC_5"/>
    <property type="match status" value="1"/>
</dbReference>
<reference evidence="1 2" key="1">
    <citation type="submission" date="2018-10" db="EMBL/GenBank/DDBJ databases">
        <title>Draft Genome Sequence of Anaerotignum sp. KCTC 15736.</title>
        <authorList>
            <person name="Choi S.H."/>
            <person name="Kim J.S."/>
            <person name="Kang S.W."/>
            <person name="Lee J.S."/>
            <person name="Park S.H."/>
        </authorList>
    </citation>
    <scope>NUCLEOTIDE SEQUENCE [LARGE SCALE GENOMIC DNA]</scope>
    <source>
        <strain evidence="1 2">KCTC 15736</strain>
    </source>
</reference>
<dbReference type="InterPro" id="IPR014986">
    <property type="entry name" value="XkdN-like"/>
</dbReference>
<evidence type="ECO:0000313" key="2">
    <source>
        <dbReference type="Proteomes" id="UP000287361"/>
    </source>
</evidence>